<name>A0A8H6SJ22_MYCCL</name>
<dbReference type="OrthoDB" id="3360544at2759"/>
<protein>
    <submittedName>
        <fullName evidence="2">Alcohol dehydrogenase</fullName>
    </submittedName>
</protein>
<sequence length="418" mass="44793">MAANTTETYRLALPAERTNNSPTTNFTFVKLEIYNNTHISYGLPFHQAVAKHVESTFNASRAYILASRTLANTSSALQDLKDALGSKVAGVKVGLKAHTSWNDVLDMKNEFLALNADIIVLANDINTPEDFLAKLPYTRVGSKGPPTVAAPPKVPVICVPTTLSGGEYSMAAGATEDATDKKFQFRTGHAIRLLVLDGDLCARTTPARLWTASGFRAIDHCVESYVSTFANSASEDHAIRGLKLVIPALLKAQADPEGKDVDARLQGQLGALESIAAVFRVYTPAGGSHAIGHMLGPFGVSHGETSSVVLPAVCAYNAKHGANKQKQEALAKVLWEIDEFGVVGRKRGLKEGEASLAELLSELAKELGLPTTLKAVGVEGERVEKLAEYSLLDPWIQTNPAPLKTKEQVLELLQTVVA</sequence>
<dbReference type="SUPFAM" id="SSF56796">
    <property type="entry name" value="Dehydroquinate synthase-like"/>
    <property type="match status" value="1"/>
</dbReference>
<dbReference type="InterPro" id="IPR056798">
    <property type="entry name" value="ADH_Fe_C"/>
</dbReference>
<keyword evidence="3" id="KW-1185">Reference proteome</keyword>
<evidence type="ECO:0000313" key="2">
    <source>
        <dbReference type="EMBL" id="KAF7300553.1"/>
    </source>
</evidence>
<dbReference type="Gene3D" id="1.20.1090.10">
    <property type="entry name" value="Dehydroquinate synthase-like - alpha domain"/>
    <property type="match status" value="1"/>
</dbReference>
<proteinExistence type="predicted"/>
<gene>
    <name evidence="2" type="ORF">HMN09_00940200</name>
</gene>
<dbReference type="CDD" id="cd08192">
    <property type="entry name" value="MAR-like"/>
    <property type="match status" value="1"/>
</dbReference>
<evidence type="ECO:0000313" key="3">
    <source>
        <dbReference type="Proteomes" id="UP000613580"/>
    </source>
</evidence>
<dbReference type="Pfam" id="PF25137">
    <property type="entry name" value="ADH_Fe_C"/>
    <property type="match status" value="1"/>
</dbReference>
<reference evidence="2" key="1">
    <citation type="submission" date="2020-05" db="EMBL/GenBank/DDBJ databases">
        <title>Mycena genomes resolve the evolution of fungal bioluminescence.</title>
        <authorList>
            <person name="Tsai I.J."/>
        </authorList>
    </citation>
    <scope>NUCLEOTIDE SEQUENCE</scope>
    <source>
        <strain evidence="2">110903Hualien_Pintung</strain>
    </source>
</reference>
<dbReference type="PANTHER" id="PTHR11496:SF107">
    <property type="entry name" value="ALCOHOL DEHYDROGENASE, PUTATIVE (AFU_ORTHOLOGUE AFUA_1G06800)-RELATED"/>
    <property type="match status" value="1"/>
</dbReference>
<dbReference type="PANTHER" id="PTHR11496">
    <property type="entry name" value="ALCOHOL DEHYDROGENASE"/>
    <property type="match status" value="1"/>
</dbReference>
<dbReference type="AlphaFoldDB" id="A0A8H6SJ22"/>
<organism evidence="2 3">
    <name type="scientific">Mycena chlorophos</name>
    <name type="common">Agaric fungus</name>
    <name type="synonym">Agaricus chlorophos</name>
    <dbReference type="NCBI Taxonomy" id="658473"/>
    <lineage>
        <taxon>Eukaryota</taxon>
        <taxon>Fungi</taxon>
        <taxon>Dikarya</taxon>
        <taxon>Basidiomycota</taxon>
        <taxon>Agaricomycotina</taxon>
        <taxon>Agaricomycetes</taxon>
        <taxon>Agaricomycetidae</taxon>
        <taxon>Agaricales</taxon>
        <taxon>Marasmiineae</taxon>
        <taxon>Mycenaceae</taxon>
        <taxon>Mycena</taxon>
    </lineage>
</organism>
<evidence type="ECO:0000259" key="1">
    <source>
        <dbReference type="Pfam" id="PF25137"/>
    </source>
</evidence>
<dbReference type="InterPro" id="IPR039697">
    <property type="entry name" value="Alcohol_dehydrogenase_Fe"/>
</dbReference>
<dbReference type="GO" id="GO:0004022">
    <property type="term" value="F:alcohol dehydrogenase (NAD+) activity"/>
    <property type="evidence" value="ECO:0007669"/>
    <property type="project" value="TreeGrafter"/>
</dbReference>
<feature type="domain" description="Fe-containing alcohol dehydrogenase-like C-terminal" evidence="1">
    <location>
        <begin position="212"/>
        <end position="415"/>
    </location>
</feature>
<dbReference type="Proteomes" id="UP000613580">
    <property type="component" value="Unassembled WGS sequence"/>
</dbReference>
<dbReference type="EMBL" id="JACAZE010000013">
    <property type="protein sequence ID" value="KAF7300553.1"/>
    <property type="molecule type" value="Genomic_DNA"/>
</dbReference>
<dbReference type="Gene3D" id="3.40.50.1970">
    <property type="match status" value="2"/>
</dbReference>
<accession>A0A8H6SJ22</accession>
<dbReference type="GO" id="GO:0005739">
    <property type="term" value="C:mitochondrion"/>
    <property type="evidence" value="ECO:0007669"/>
    <property type="project" value="TreeGrafter"/>
</dbReference>
<comment type="caution">
    <text evidence="2">The sequence shown here is derived from an EMBL/GenBank/DDBJ whole genome shotgun (WGS) entry which is preliminary data.</text>
</comment>